<evidence type="ECO:0000313" key="3">
    <source>
        <dbReference type="Proteomes" id="UP001152747"/>
    </source>
</evidence>
<evidence type="ECO:0000313" key="2">
    <source>
        <dbReference type="EMBL" id="CAI5439309.1"/>
    </source>
</evidence>
<reference evidence="2" key="1">
    <citation type="submission" date="2022-11" db="EMBL/GenBank/DDBJ databases">
        <authorList>
            <person name="Kikuchi T."/>
        </authorList>
    </citation>
    <scope>NUCLEOTIDE SEQUENCE</scope>
    <source>
        <strain evidence="2">PS1010</strain>
    </source>
</reference>
<comment type="caution">
    <text evidence="2">The sequence shown here is derived from an EMBL/GenBank/DDBJ whole genome shotgun (WGS) entry which is preliminary data.</text>
</comment>
<dbReference type="OrthoDB" id="5805988at2759"/>
<organism evidence="2 3">
    <name type="scientific">Caenorhabditis angaria</name>
    <dbReference type="NCBI Taxonomy" id="860376"/>
    <lineage>
        <taxon>Eukaryota</taxon>
        <taxon>Metazoa</taxon>
        <taxon>Ecdysozoa</taxon>
        <taxon>Nematoda</taxon>
        <taxon>Chromadorea</taxon>
        <taxon>Rhabditida</taxon>
        <taxon>Rhabditina</taxon>
        <taxon>Rhabditomorpha</taxon>
        <taxon>Rhabditoidea</taxon>
        <taxon>Rhabditidae</taxon>
        <taxon>Peloderinae</taxon>
        <taxon>Caenorhabditis</taxon>
    </lineage>
</organism>
<name>A0A9P1I832_9PELO</name>
<keyword evidence="1" id="KW-0732">Signal</keyword>
<protein>
    <recommendedName>
        <fullName evidence="4">DUF281 domain-containing protein</fullName>
    </recommendedName>
</protein>
<evidence type="ECO:0000256" key="1">
    <source>
        <dbReference type="SAM" id="SignalP"/>
    </source>
</evidence>
<accession>A0A9P1I832</accession>
<gene>
    <name evidence="2" type="ORF">CAMP_LOCUS1946</name>
</gene>
<dbReference type="EMBL" id="CANHGI010000001">
    <property type="protein sequence ID" value="CAI5439309.1"/>
    <property type="molecule type" value="Genomic_DNA"/>
</dbReference>
<keyword evidence="3" id="KW-1185">Reference proteome</keyword>
<evidence type="ECO:0008006" key="4">
    <source>
        <dbReference type="Google" id="ProtNLM"/>
    </source>
</evidence>
<dbReference type="Proteomes" id="UP001152747">
    <property type="component" value="Unassembled WGS sequence"/>
</dbReference>
<dbReference type="AlphaFoldDB" id="A0A9P1I832"/>
<proteinExistence type="predicted"/>
<sequence length="187" mass="20584">MRFDILVLLGFAKFFVAAQDEIEIASIAQCSSNKVACGATIYSYPLLEASEPDDLSADFSGYGSGVVPVYDEILTREVYDLNGTPTQHNFTICSCPENQACDFDSEENTVKVDYHVTLRFCNLSTIYNGCSRKSPSQVRVIGNAQESGDSVVSVSNAMMFCNCPTGFKRDKVENWIGTEVSLNYKCL</sequence>
<feature type="chain" id="PRO_5040479788" description="DUF281 domain-containing protein" evidence="1">
    <location>
        <begin position="19"/>
        <end position="187"/>
    </location>
</feature>
<feature type="signal peptide" evidence="1">
    <location>
        <begin position="1"/>
        <end position="18"/>
    </location>
</feature>